<dbReference type="GO" id="GO:0006012">
    <property type="term" value="P:galactose metabolic process"/>
    <property type="evidence" value="ECO:0007669"/>
    <property type="project" value="InterPro"/>
</dbReference>
<protein>
    <submittedName>
        <fullName evidence="6">Galactose-1-phosphate uridylyltransferase</fullName>
        <ecNumber evidence="6">2.7.7.10</ecNumber>
    </submittedName>
</protein>
<proteinExistence type="predicted"/>
<dbReference type="GO" id="GO:0017103">
    <property type="term" value="F:UTP:galactose-1-phosphate uridylyltransferase activity"/>
    <property type="evidence" value="ECO:0007669"/>
    <property type="project" value="UniProtKB-EC"/>
</dbReference>
<evidence type="ECO:0000256" key="2">
    <source>
        <dbReference type="ARBA" id="ARBA00022695"/>
    </source>
</evidence>
<evidence type="ECO:0000259" key="4">
    <source>
        <dbReference type="Pfam" id="PF01087"/>
    </source>
</evidence>
<dbReference type="EC" id="2.7.7.10" evidence="6"/>
<dbReference type="PANTHER" id="PTHR42763:SF2">
    <property type="entry name" value="ADP-GLUCOSE PHOSPHORYLASE"/>
    <property type="match status" value="1"/>
</dbReference>
<keyword evidence="2 6" id="KW-0548">Nucleotidyltransferase</keyword>
<dbReference type="PANTHER" id="PTHR42763">
    <property type="entry name" value="ADP-GLUCOSE PHOSPHORYLASE"/>
    <property type="match status" value="1"/>
</dbReference>
<dbReference type="InterPro" id="IPR011146">
    <property type="entry name" value="HIT-like"/>
</dbReference>
<dbReference type="SUPFAM" id="SSF54197">
    <property type="entry name" value="HIT-like"/>
    <property type="match status" value="2"/>
</dbReference>
<dbReference type="InterPro" id="IPR036265">
    <property type="entry name" value="HIT-like_sf"/>
</dbReference>
<evidence type="ECO:0000256" key="1">
    <source>
        <dbReference type="ARBA" id="ARBA00022679"/>
    </source>
</evidence>
<dbReference type="Gene3D" id="3.30.428.10">
    <property type="entry name" value="HIT-like"/>
    <property type="match status" value="2"/>
</dbReference>
<evidence type="ECO:0000259" key="5">
    <source>
        <dbReference type="Pfam" id="PF01230"/>
    </source>
</evidence>
<organism evidence="6">
    <name type="scientific">uncultured Acidimicrobiales bacterium</name>
    <dbReference type="NCBI Taxonomy" id="310071"/>
    <lineage>
        <taxon>Bacteria</taxon>
        <taxon>Bacillati</taxon>
        <taxon>Actinomycetota</taxon>
        <taxon>Acidimicrobiia</taxon>
        <taxon>Acidimicrobiales</taxon>
        <taxon>environmental samples</taxon>
    </lineage>
</organism>
<keyword evidence="3" id="KW-0119">Carbohydrate metabolism</keyword>
<dbReference type="EMBL" id="CADCSY010000005">
    <property type="protein sequence ID" value="CAA9210151.1"/>
    <property type="molecule type" value="Genomic_DNA"/>
</dbReference>
<keyword evidence="1 6" id="KW-0808">Transferase</keyword>
<evidence type="ECO:0000256" key="3">
    <source>
        <dbReference type="ARBA" id="ARBA00023277"/>
    </source>
</evidence>
<gene>
    <name evidence="6" type="ORF">AVDCRST_MAG20-160</name>
</gene>
<evidence type="ECO:0000313" key="6">
    <source>
        <dbReference type="EMBL" id="CAA9210151.1"/>
    </source>
</evidence>
<feature type="domain" description="HIT" evidence="5">
    <location>
        <begin position="99"/>
        <end position="189"/>
    </location>
</feature>
<reference evidence="6" key="1">
    <citation type="submission" date="2020-02" db="EMBL/GenBank/DDBJ databases">
        <authorList>
            <person name="Meier V. D."/>
        </authorList>
    </citation>
    <scope>NUCLEOTIDE SEQUENCE</scope>
    <source>
        <strain evidence="6">AVDCRST_MAG20</strain>
    </source>
</reference>
<dbReference type="InterPro" id="IPR053177">
    <property type="entry name" value="ADP-glucose_phosphorylase"/>
</dbReference>
<dbReference type="AlphaFoldDB" id="A0A6J4H154"/>
<dbReference type="Pfam" id="PF01230">
    <property type="entry name" value="HIT"/>
    <property type="match status" value="1"/>
</dbReference>
<feature type="domain" description="Galactose-1-phosphate uridyl transferase N-terminal" evidence="4">
    <location>
        <begin position="4"/>
        <end position="69"/>
    </location>
</feature>
<accession>A0A6J4H154</accession>
<dbReference type="InterPro" id="IPR005849">
    <property type="entry name" value="GalP_Utransf_N"/>
</dbReference>
<dbReference type="Pfam" id="PF01087">
    <property type="entry name" value="GalP_UDP_transf"/>
    <property type="match status" value="1"/>
</dbReference>
<sequence length="219" mass="23631">MLTPAHDGSWADLDVEQVDLVMGAMRERVEAHAGVEGVRYTQAIVNHGREAGASINHPHGQLLGIPFVPRDIAEEEAGFARFVGGCLMCTTLEAEVEAGHRTVLEDDLAVVVCPYWSGTPFELLVIPRAHEAHLGRAKPADVCGVGRALRTALTVLRERLGDVAYNVVFHTSPHGHDGEFHWHAHVLPKLTTRAGFELGTGVLINIVPPEAAADVLLGR</sequence>
<name>A0A6J4H154_9ACTN</name>
<dbReference type="GO" id="GO:0008108">
    <property type="term" value="F:UDP-glucose:hexose-1-phosphate uridylyltransferase activity"/>
    <property type="evidence" value="ECO:0007669"/>
    <property type="project" value="InterPro"/>
</dbReference>